<sequence length="316" mass="35417">MSDEVNPQTSPFRLLPEGCVAHIISLTSPKDACWVAAVSRGFKSAADSDTVWDRFLPPKIVSRASSPLAFSSKKELFLSLRDSALLLDGGKLVSLFSFPFYFYCVFSVLLLELCCFSLTKSGENWYLMSAKALQIGGIDNPQHWEWTSHSESSFAEVAKLRSIDRLVIRGVMPSRMLSPNTRYFAWLKYVFTVVDDGLDVPSKSSIKFVKKDGTVTEGETNTVYLVEPRNRGHDGRISWALYDGWYGIELGEFVIGEGDNFDIHFEVSETERLNKKKGLIIEGIEISPIQRCEKLQLDAFVSKFLGCCTSEEGLNT</sequence>
<keyword evidence="3" id="KW-1185">Reference proteome</keyword>
<evidence type="ECO:0000259" key="1">
    <source>
        <dbReference type="Pfam" id="PF00646"/>
    </source>
</evidence>
<dbReference type="Proteomes" id="UP001190926">
    <property type="component" value="Unassembled WGS sequence"/>
</dbReference>
<dbReference type="InterPro" id="IPR025886">
    <property type="entry name" value="PP2-like"/>
</dbReference>
<evidence type="ECO:0000313" key="2">
    <source>
        <dbReference type="EMBL" id="KAH6757085.1"/>
    </source>
</evidence>
<feature type="domain" description="F-box" evidence="1">
    <location>
        <begin position="14"/>
        <end position="53"/>
    </location>
</feature>
<dbReference type="CDD" id="cd22162">
    <property type="entry name" value="F-box_AtSKIP3-like"/>
    <property type="match status" value="1"/>
</dbReference>
<dbReference type="Gene3D" id="1.20.1280.50">
    <property type="match status" value="1"/>
</dbReference>
<comment type="caution">
    <text evidence="2">The sequence shown here is derived from an EMBL/GenBank/DDBJ whole genome shotgun (WGS) entry which is preliminary data.</text>
</comment>
<dbReference type="Pfam" id="PF00646">
    <property type="entry name" value="F-box"/>
    <property type="match status" value="1"/>
</dbReference>
<dbReference type="PANTHER" id="PTHR32278:SF130">
    <property type="entry name" value="F-BOX DOMAIN-CONTAINING PROTEIN"/>
    <property type="match status" value="1"/>
</dbReference>
<name>A0AAD4NYC4_PERFH</name>
<proteinExistence type="predicted"/>
<reference evidence="2 3" key="1">
    <citation type="journal article" date="2021" name="Nat. Commun.">
        <title>Incipient diploidization of the medicinal plant Perilla within 10,000 years.</title>
        <authorList>
            <person name="Zhang Y."/>
            <person name="Shen Q."/>
            <person name="Leng L."/>
            <person name="Zhang D."/>
            <person name="Chen S."/>
            <person name="Shi Y."/>
            <person name="Ning Z."/>
            <person name="Chen S."/>
        </authorList>
    </citation>
    <scope>NUCLEOTIDE SEQUENCE [LARGE SCALE GENOMIC DNA]</scope>
    <source>
        <strain evidence="3">cv. PC099</strain>
    </source>
</reference>
<gene>
    <name evidence="2" type="ORF">C2S53_011595</name>
</gene>
<evidence type="ECO:0000313" key="3">
    <source>
        <dbReference type="Proteomes" id="UP001190926"/>
    </source>
</evidence>
<dbReference type="EMBL" id="SDAM02029497">
    <property type="protein sequence ID" value="KAH6757085.1"/>
    <property type="molecule type" value="Genomic_DNA"/>
</dbReference>
<dbReference type="InterPro" id="IPR001810">
    <property type="entry name" value="F-box_dom"/>
</dbReference>
<dbReference type="AlphaFoldDB" id="A0AAD4NYC4"/>
<accession>A0AAD4NYC4</accession>
<dbReference type="InterPro" id="IPR036047">
    <property type="entry name" value="F-box-like_dom_sf"/>
</dbReference>
<protein>
    <recommendedName>
        <fullName evidence="1">F-box domain-containing protein</fullName>
    </recommendedName>
</protein>
<dbReference type="SUPFAM" id="SSF81383">
    <property type="entry name" value="F-box domain"/>
    <property type="match status" value="1"/>
</dbReference>
<dbReference type="Pfam" id="PF14299">
    <property type="entry name" value="PP2"/>
    <property type="match status" value="1"/>
</dbReference>
<organism evidence="2 3">
    <name type="scientific">Perilla frutescens var. hirtella</name>
    <name type="common">Perilla citriodora</name>
    <name type="synonym">Perilla setoyensis</name>
    <dbReference type="NCBI Taxonomy" id="608512"/>
    <lineage>
        <taxon>Eukaryota</taxon>
        <taxon>Viridiplantae</taxon>
        <taxon>Streptophyta</taxon>
        <taxon>Embryophyta</taxon>
        <taxon>Tracheophyta</taxon>
        <taxon>Spermatophyta</taxon>
        <taxon>Magnoliopsida</taxon>
        <taxon>eudicotyledons</taxon>
        <taxon>Gunneridae</taxon>
        <taxon>Pentapetalae</taxon>
        <taxon>asterids</taxon>
        <taxon>lamiids</taxon>
        <taxon>Lamiales</taxon>
        <taxon>Lamiaceae</taxon>
        <taxon>Nepetoideae</taxon>
        <taxon>Elsholtzieae</taxon>
        <taxon>Perilla</taxon>
    </lineage>
</organism>
<dbReference type="PANTHER" id="PTHR32278">
    <property type="entry name" value="F-BOX DOMAIN-CONTAINING PROTEIN"/>
    <property type="match status" value="1"/>
</dbReference>